<dbReference type="InterPro" id="IPR050791">
    <property type="entry name" value="Aldo-Keto_reductase"/>
</dbReference>
<evidence type="ECO:0000313" key="3">
    <source>
        <dbReference type="EMBL" id="MEJ2866498.1"/>
    </source>
</evidence>
<feature type="domain" description="NADP-dependent oxidoreductase" evidence="2">
    <location>
        <begin position="18"/>
        <end position="298"/>
    </location>
</feature>
<dbReference type="EMBL" id="JBBEGN010000001">
    <property type="protein sequence ID" value="MEJ2866498.1"/>
    <property type="molecule type" value="Genomic_DNA"/>
</dbReference>
<dbReference type="Proteomes" id="UP001385809">
    <property type="component" value="Unassembled WGS sequence"/>
</dbReference>
<keyword evidence="4" id="KW-1185">Reference proteome</keyword>
<gene>
    <name evidence="3" type="ORF">WCD74_01890</name>
</gene>
<keyword evidence="1" id="KW-0560">Oxidoreductase</keyword>
<evidence type="ECO:0000256" key="1">
    <source>
        <dbReference type="ARBA" id="ARBA00023002"/>
    </source>
</evidence>
<accession>A0ABU8MJ77</accession>
<dbReference type="Gene3D" id="3.20.20.100">
    <property type="entry name" value="NADP-dependent oxidoreductase domain"/>
    <property type="match status" value="1"/>
</dbReference>
<reference evidence="3 4" key="1">
    <citation type="submission" date="2024-03" db="EMBL/GenBank/DDBJ databases">
        <title>Actinomycetospora sp. OC33-EN08, a novel actinomycete isolated from wild orchid (Aerides multiflora).</title>
        <authorList>
            <person name="Suriyachadkun C."/>
        </authorList>
    </citation>
    <scope>NUCLEOTIDE SEQUENCE [LARGE SCALE GENOMIC DNA]</scope>
    <source>
        <strain evidence="3 4">OC33-EN08</strain>
    </source>
</reference>
<evidence type="ECO:0000259" key="2">
    <source>
        <dbReference type="Pfam" id="PF00248"/>
    </source>
</evidence>
<dbReference type="Pfam" id="PF00248">
    <property type="entry name" value="Aldo_ket_red"/>
    <property type="match status" value="1"/>
</dbReference>
<organism evidence="3 4">
    <name type="scientific">Actinomycetospora aurantiaca</name>
    <dbReference type="NCBI Taxonomy" id="3129233"/>
    <lineage>
        <taxon>Bacteria</taxon>
        <taxon>Bacillati</taxon>
        <taxon>Actinomycetota</taxon>
        <taxon>Actinomycetes</taxon>
        <taxon>Pseudonocardiales</taxon>
        <taxon>Pseudonocardiaceae</taxon>
        <taxon>Actinomycetospora</taxon>
    </lineage>
</organism>
<name>A0ABU8MJ77_9PSEU</name>
<dbReference type="InterPro" id="IPR023210">
    <property type="entry name" value="NADP_OxRdtase_dom"/>
</dbReference>
<dbReference type="InterPro" id="IPR036812">
    <property type="entry name" value="NAD(P)_OxRdtase_dom_sf"/>
</dbReference>
<dbReference type="SUPFAM" id="SSF51430">
    <property type="entry name" value="NAD(P)-linked oxidoreductase"/>
    <property type="match status" value="1"/>
</dbReference>
<dbReference type="PANTHER" id="PTHR43625:SF40">
    <property type="entry name" value="ALDO-KETO REDUCTASE YAKC [NADP(+)]"/>
    <property type="match status" value="1"/>
</dbReference>
<dbReference type="PANTHER" id="PTHR43625">
    <property type="entry name" value="AFLATOXIN B1 ALDEHYDE REDUCTASE"/>
    <property type="match status" value="1"/>
</dbReference>
<evidence type="ECO:0000313" key="4">
    <source>
        <dbReference type="Proteomes" id="UP001385809"/>
    </source>
</evidence>
<sequence length="323" mass="33894">MSQRQLGRTGPVVSSPALGTMGLSGVYGPVADDEGVRVVHAYLDAGGTLLDTGDFYGSGHNELLLRRALADRSRDDVVLSVKFGAMRGPDGGLVGVDARPAAVRNFLTYSLQRLGTDHVDVYRPARLDPDVPIEETVGAIAELVEQGYVRHVGLSEVGSATLRRAAAVAPIADLQIEYSLLSREIEADILPTCRELGIGVTAYGVLGRGLIGGSGAVTGGRAMTPRWQGEHLEHNQGLVARLESLAVEKGCSVAQLAIGWVSAQGADIVPTVGARRVEQVAPMLDEVTVTPEDVAEIGRLVPAGSVSGDRYPAAAMAQLDSER</sequence>
<proteinExistence type="predicted"/>
<dbReference type="RefSeq" id="WP_337693120.1">
    <property type="nucleotide sequence ID" value="NZ_JBBEGN010000001.1"/>
</dbReference>
<protein>
    <submittedName>
        <fullName evidence="3">Aldo/keto reductase</fullName>
    </submittedName>
</protein>
<comment type="caution">
    <text evidence="3">The sequence shown here is derived from an EMBL/GenBank/DDBJ whole genome shotgun (WGS) entry which is preliminary data.</text>
</comment>